<accession>A0A0M2UUY2</accession>
<proteinExistence type="predicted"/>
<reference evidence="1 2" key="1">
    <citation type="journal article" date="2013" name="BMC Microbiol.">
        <title>Identification of the type II cytochrome c maturation pathway in anammox bacteria by comparative genomics.</title>
        <authorList>
            <person name="Ferousi C."/>
            <person name="Speth D.R."/>
            <person name="Reimann J."/>
            <person name="Op den Camp H.J."/>
            <person name="Allen J.W."/>
            <person name="Keltjens J.T."/>
            <person name="Jetten M.S."/>
        </authorList>
    </citation>
    <scope>NUCLEOTIDE SEQUENCE [LARGE SCALE GENOMIC DNA]</scope>
    <source>
        <strain evidence="1">RU1</strain>
    </source>
</reference>
<organism evidence="1 2">
    <name type="scientific">Candidatus Brocadia fulgida</name>
    <dbReference type="NCBI Taxonomy" id="380242"/>
    <lineage>
        <taxon>Bacteria</taxon>
        <taxon>Pseudomonadati</taxon>
        <taxon>Planctomycetota</taxon>
        <taxon>Candidatus Brocadiia</taxon>
        <taxon>Candidatus Brocadiales</taxon>
        <taxon>Candidatus Brocadiaceae</taxon>
        <taxon>Candidatus Brocadia</taxon>
    </lineage>
</organism>
<name>A0A0M2UUY2_9BACT</name>
<sequence>MGLRAFSSQLLCEQVVGRGLRRTSYDVGKDGLFEPEYVNIFGVPFTFMPHEGTDGPPPPPPPPKTRIEPVEEKAEHKISFPNILRIDHVYQPQLSLNLEKVKPLELDPYESITGAELAAIIAGKPNPAALTEIDLKEIGEKFRMQSIIFRIASSIYNSEKKPDWKGSKETFLIQLIGIIEQFIYSDRIRIKNPLFNENEVKKRILSMLNLNKVIQHIWNELRAENTTQLTPVFDKEHPIRSTADVRTWWTSKPCEGFGKSHINFTVVDSKMEFLEARTINDCEAVESFVKNDHLGFAILYNHQGVIRRYFPDFIIRLKNGEYLILETKGHDSEQNKTKRAFLDEWCKAVNHHGGFGKWTGAVSFDPNDLEKVLQDVNNYTK</sequence>
<protein>
    <submittedName>
        <fullName evidence="1">Uncharacterized protein</fullName>
    </submittedName>
</protein>
<evidence type="ECO:0000313" key="1">
    <source>
        <dbReference type="EMBL" id="KKO19607.1"/>
    </source>
</evidence>
<dbReference type="Proteomes" id="UP000034954">
    <property type="component" value="Unassembled WGS sequence"/>
</dbReference>
<comment type="caution">
    <text evidence="1">The sequence shown here is derived from an EMBL/GenBank/DDBJ whole genome shotgun (WGS) entry which is preliminary data.</text>
</comment>
<dbReference type="EMBL" id="LAQJ01000175">
    <property type="protein sequence ID" value="KKO19607.1"/>
    <property type="molecule type" value="Genomic_DNA"/>
</dbReference>
<evidence type="ECO:0000313" key="2">
    <source>
        <dbReference type="Proteomes" id="UP000034954"/>
    </source>
</evidence>
<dbReference type="PATRIC" id="fig|380242.3.peg.2079"/>
<gene>
    <name evidence="1" type="ORF">BROFUL_01681</name>
</gene>
<dbReference type="AlphaFoldDB" id="A0A0M2UUY2"/>
<keyword evidence="2" id="KW-1185">Reference proteome</keyword>